<feature type="compositionally biased region" description="Polar residues" evidence="1">
    <location>
        <begin position="30"/>
        <end position="48"/>
    </location>
</feature>
<name>A0A8H7ICS5_9AGAM</name>
<protein>
    <submittedName>
        <fullName evidence="2">Uncharacterized protein</fullName>
    </submittedName>
</protein>
<evidence type="ECO:0000256" key="1">
    <source>
        <dbReference type="SAM" id="MobiDB-lite"/>
    </source>
</evidence>
<comment type="caution">
    <text evidence="2">The sequence shown here is derived from an EMBL/GenBank/DDBJ whole genome shotgun (WGS) entry which is preliminary data.</text>
</comment>
<evidence type="ECO:0000313" key="3">
    <source>
        <dbReference type="Proteomes" id="UP000614334"/>
    </source>
</evidence>
<proteinExistence type="predicted"/>
<reference evidence="2" key="1">
    <citation type="submission" date="2020-09" db="EMBL/GenBank/DDBJ databases">
        <title>Comparative genome analyses of four rice-infecting Rhizoctonia solani isolates reveal extensive enrichment of homogalacturonan modification genes.</title>
        <authorList>
            <person name="Lee D.-Y."/>
            <person name="Jeon J."/>
            <person name="Kim K.-T."/>
            <person name="Cheong K."/>
            <person name="Song H."/>
            <person name="Choi G."/>
            <person name="Ko J."/>
            <person name="Opiyo S.O."/>
            <person name="Zuo S."/>
            <person name="Madhav S."/>
            <person name="Lee Y.-H."/>
            <person name="Wang G.-L."/>
        </authorList>
    </citation>
    <scope>NUCLEOTIDE SEQUENCE</scope>
    <source>
        <strain evidence="2">AG1-IA B2</strain>
    </source>
</reference>
<dbReference type="Proteomes" id="UP000614334">
    <property type="component" value="Unassembled WGS sequence"/>
</dbReference>
<dbReference type="EMBL" id="JACYCF010000012">
    <property type="protein sequence ID" value="KAF8753904.1"/>
    <property type="molecule type" value="Genomic_DNA"/>
</dbReference>
<gene>
    <name evidence="2" type="ORF">RHS01_06786</name>
</gene>
<sequence length="93" mass="9734">MGHAFLANTKSNSDLMTTPAARAGPPAKLLTTSSKPALHTTTPDSPLQSLGPHFKLQSFGPPPGSVPLPPSSTQQTPSRSERVDRPYVTPATC</sequence>
<dbReference type="AlphaFoldDB" id="A0A8H7ICS5"/>
<accession>A0A8H7ICS5</accession>
<organism evidence="2 3">
    <name type="scientific">Rhizoctonia solani</name>
    <dbReference type="NCBI Taxonomy" id="456999"/>
    <lineage>
        <taxon>Eukaryota</taxon>
        <taxon>Fungi</taxon>
        <taxon>Dikarya</taxon>
        <taxon>Basidiomycota</taxon>
        <taxon>Agaricomycotina</taxon>
        <taxon>Agaricomycetes</taxon>
        <taxon>Cantharellales</taxon>
        <taxon>Ceratobasidiaceae</taxon>
        <taxon>Rhizoctonia</taxon>
    </lineage>
</organism>
<evidence type="ECO:0000313" key="2">
    <source>
        <dbReference type="EMBL" id="KAF8753904.1"/>
    </source>
</evidence>
<feature type="compositionally biased region" description="Pro residues" evidence="1">
    <location>
        <begin position="60"/>
        <end position="70"/>
    </location>
</feature>
<feature type="region of interest" description="Disordered" evidence="1">
    <location>
        <begin position="1"/>
        <end position="93"/>
    </location>
</feature>